<accession>A0A0A8Z3M0</accession>
<dbReference type="AlphaFoldDB" id="A0A0A8Z3M0"/>
<name>A0A0A8Z3M0_ARUDO</name>
<sequence length="17" mass="2046">MFWNMRTTASLKFRGTV</sequence>
<dbReference type="EMBL" id="GBRH01266545">
    <property type="protein sequence ID" value="JAD31350.1"/>
    <property type="molecule type" value="Transcribed_RNA"/>
</dbReference>
<proteinExistence type="predicted"/>
<reference evidence="1" key="2">
    <citation type="journal article" date="2015" name="Data Brief">
        <title>Shoot transcriptome of the giant reed, Arundo donax.</title>
        <authorList>
            <person name="Barrero R.A."/>
            <person name="Guerrero F.D."/>
            <person name="Moolhuijzen P."/>
            <person name="Goolsby J.A."/>
            <person name="Tidwell J."/>
            <person name="Bellgard S.E."/>
            <person name="Bellgard M.I."/>
        </authorList>
    </citation>
    <scope>NUCLEOTIDE SEQUENCE</scope>
    <source>
        <tissue evidence="1">Shoot tissue taken approximately 20 cm above the soil surface</tissue>
    </source>
</reference>
<reference evidence="1" key="1">
    <citation type="submission" date="2014-09" db="EMBL/GenBank/DDBJ databases">
        <authorList>
            <person name="Magalhaes I.L.F."/>
            <person name="Oliveira U."/>
            <person name="Santos F.R."/>
            <person name="Vidigal T.H.D.A."/>
            <person name="Brescovit A.D."/>
            <person name="Santos A.J."/>
        </authorList>
    </citation>
    <scope>NUCLEOTIDE SEQUENCE</scope>
    <source>
        <tissue evidence="1">Shoot tissue taken approximately 20 cm above the soil surface</tissue>
    </source>
</reference>
<evidence type="ECO:0000313" key="1">
    <source>
        <dbReference type="EMBL" id="JAD31350.1"/>
    </source>
</evidence>
<organism evidence="1">
    <name type="scientific">Arundo donax</name>
    <name type="common">Giant reed</name>
    <name type="synonym">Donax arundinaceus</name>
    <dbReference type="NCBI Taxonomy" id="35708"/>
    <lineage>
        <taxon>Eukaryota</taxon>
        <taxon>Viridiplantae</taxon>
        <taxon>Streptophyta</taxon>
        <taxon>Embryophyta</taxon>
        <taxon>Tracheophyta</taxon>
        <taxon>Spermatophyta</taxon>
        <taxon>Magnoliopsida</taxon>
        <taxon>Liliopsida</taxon>
        <taxon>Poales</taxon>
        <taxon>Poaceae</taxon>
        <taxon>PACMAD clade</taxon>
        <taxon>Arundinoideae</taxon>
        <taxon>Arundineae</taxon>
        <taxon>Arundo</taxon>
    </lineage>
</organism>
<protein>
    <submittedName>
        <fullName evidence="1">Uncharacterized protein</fullName>
    </submittedName>
</protein>